<evidence type="ECO:0000256" key="1">
    <source>
        <dbReference type="SAM" id="MobiDB-lite"/>
    </source>
</evidence>
<organism evidence="2 3">
    <name type="scientific">Candidatus Competibacter denitrificans Run_A_D11</name>
    <dbReference type="NCBI Taxonomy" id="1400863"/>
    <lineage>
        <taxon>Bacteria</taxon>
        <taxon>Pseudomonadati</taxon>
        <taxon>Pseudomonadota</taxon>
        <taxon>Gammaproteobacteria</taxon>
        <taxon>Candidatus Competibacteraceae</taxon>
        <taxon>Candidatus Competibacter</taxon>
    </lineage>
</organism>
<protein>
    <submittedName>
        <fullName evidence="2">Uncharacterized protein</fullName>
    </submittedName>
</protein>
<dbReference type="AlphaFoldDB" id="W6M3M9"/>
<comment type="caution">
    <text evidence="2">The sequence shown here is derived from an EMBL/GenBank/DDBJ whole genome shotgun (WGS) entry which is preliminary data.</text>
</comment>
<reference evidence="2" key="1">
    <citation type="submission" date="2013-07" db="EMBL/GenBank/DDBJ databases">
        <authorList>
            <person name="McIlroy S."/>
        </authorList>
    </citation>
    <scope>NUCLEOTIDE SEQUENCE [LARGE SCALE GENOMIC DNA]</scope>
    <source>
        <strain evidence="2">Run_A_D11</strain>
    </source>
</reference>
<sequence>MYQCQSCSKIVPAHIPSFQITVKTRFKSYPHRSEANWFKLTKADSLSKKSRWESRDDPGGSGAEIVKEIRVCPNCYQARKPPIRSKLPRKLPINPRLKRNSHHAFNQF</sequence>
<evidence type="ECO:0000313" key="3">
    <source>
        <dbReference type="Proteomes" id="UP000035760"/>
    </source>
</evidence>
<name>W6M3M9_9GAMM</name>
<dbReference type="Proteomes" id="UP000035760">
    <property type="component" value="Unassembled WGS sequence"/>
</dbReference>
<gene>
    <name evidence="2" type="ORF">BN873_30010</name>
</gene>
<dbReference type="STRING" id="1400863.BN873_30010"/>
<dbReference type="EMBL" id="CBTJ020000036">
    <property type="protein sequence ID" value="CDI02346.1"/>
    <property type="molecule type" value="Genomic_DNA"/>
</dbReference>
<keyword evidence="3" id="KW-1185">Reference proteome</keyword>
<feature type="region of interest" description="Disordered" evidence="1">
    <location>
        <begin position="86"/>
        <end position="108"/>
    </location>
</feature>
<accession>W6M3M9</accession>
<proteinExistence type="predicted"/>
<reference evidence="2" key="2">
    <citation type="submission" date="2014-03" db="EMBL/GenBank/DDBJ databases">
        <title>Candidatus Competibacter-lineage genomes retrieved from metagenomes reveal functional metabolic diversity.</title>
        <authorList>
            <person name="McIlroy S.J."/>
            <person name="Albertsen M."/>
            <person name="Andresen E.K."/>
            <person name="Saunders A.M."/>
            <person name="Kristiansen R."/>
            <person name="Stokholm-Bjerregaard M."/>
            <person name="Nielsen K.L."/>
            <person name="Nielsen P.H."/>
        </authorList>
    </citation>
    <scope>NUCLEOTIDE SEQUENCE</scope>
    <source>
        <strain evidence="2">Run_A_D11</strain>
    </source>
</reference>
<evidence type="ECO:0000313" key="2">
    <source>
        <dbReference type="EMBL" id="CDI02346.1"/>
    </source>
</evidence>